<protein>
    <submittedName>
        <fullName evidence="2">Uncharacterized protein</fullName>
    </submittedName>
</protein>
<accession>A0A1F6EGE4</accession>
<evidence type="ECO:0000256" key="1">
    <source>
        <dbReference type="SAM" id="Phobius"/>
    </source>
</evidence>
<feature type="transmembrane region" description="Helical" evidence="1">
    <location>
        <begin position="21"/>
        <end position="44"/>
    </location>
</feature>
<organism evidence="2 3">
    <name type="scientific">Candidatus Kaiserbacteria bacterium RIFCSPLOWO2_01_FULL_53_17</name>
    <dbReference type="NCBI Taxonomy" id="1798511"/>
    <lineage>
        <taxon>Bacteria</taxon>
        <taxon>Candidatus Kaiseribacteriota</taxon>
    </lineage>
</organism>
<evidence type="ECO:0000313" key="2">
    <source>
        <dbReference type="EMBL" id="OGG72721.1"/>
    </source>
</evidence>
<sequence length="193" mass="20930">MVNSTRSTRQKSDARRHARNLFLIVVSLYVAFELYRTGAIEAWVLTASLHIIPGSFIAGIFFTSLFTLAPATIVLVEIAHVSDPFIVAAIAAAGAVLGDLFLFMFVRDSVSNNIPMLLNGTQRRHLKALLKHPLLHWLLPAVGALIIASPLPDELGLALMGFSRIKLAVFIPISYAMNFLGILAVALIGEAVL</sequence>
<dbReference type="EMBL" id="MFLY01000034">
    <property type="protein sequence ID" value="OGG72721.1"/>
    <property type="molecule type" value="Genomic_DNA"/>
</dbReference>
<dbReference type="AlphaFoldDB" id="A0A1F6EGE4"/>
<evidence type="ECO:0000313" key="3">
    <source>
        <dbReference type="Proteomes" id="UP000177306"/>
    </source>
</evidence>
<name>A0A1F6EGE4_9BACT</name>
<feature type="transmembrane region" description="Helical" evidence="1">
    <location>
        <begin position="167"/>
        <end position="188"/>
    </location>
</feature>
<feature type="transmembrane region" description="Helical" evidence="1">
    <location>
        <begin position="85"/>
        <end position="106"/>
    </location>
</feature>
<reference evidence="2 3" key="1">
    <citation type="journal article" date="2016" name="Nat. Commun.">
        <title>Thousands of microbial genomes shed light on interconnected biogeochemical processes in an aquifer system.</title>
        <authorList>
            <person name="Anantharaman K."/>
            <person name="Brown C.T."/>
            <person name="Hug L.A."/>
            <person name="Sharon I."/>
            <person name="Castelle C.J."/>
            <person name="Probst A.J."/>
            <person name="Thomas B.C."/>
            <person name="Singh A."/>
            <person name="Wilkins M.J."/>
            <person name="Karaoz U."/>
            <person name="Brodie E.L."/>
            <person name="Williams K.H."/>
            <person name="Hubbard S.S."/>
            <person name="Banfield J.F."/>
        </authorList>
    </citation>
    <scope>NUCLEOTIDE SEQUENCE [LARGE SCALE GENOMIC DNA]</scope>
</reference>
<gene>
    <name evidence="2" type="ORF">A3A38_03610</name>
</gene>
<proteinExistence type="predicted"/>
<feature type="transmembrane region" description="Helical" evidence="1">
    <location>
        <begin position="134"/>
        <end position="155"/>
    </location>
</feature>
<comment type="caution">
    <text evidence="2">The sequence shown here is derived from an EMBL/GenBank/DDBJ whole genome shotgun (WGS) entry which is preliminary data.</text>
</comment>
<keyword evidence="1" id="KW-0472">Membrane</keyword>
<dbReference type="Proteomes" id="UP000177306">
    <property type="component" value="Unassembled WGS sequence"/>
</dbReference>
<keyword evidence="1" id="KW-0812">Transmembrane</keyword>
<feature type="transmembrane region" description="Helical" evidence="1">
    <location>
        <begin position="56"/>
        <end position="78"/>
    </location>
</feature>
<keyword evidence="1" id="KW-1133">Transmembrane helix</keyword>